<sequence length="207" mass="21518">MLDPIALSIDDDVAPPASAFCCAAPLDVLARTSTDRSPALSSPSARLIICCLEQDACVDLAGGIRSCGASDAAPGPPCSSSTIAASSLQGFPSPPQPPLPARSPGKGMMLLDIYEVEWITRELERVLVRESGCRNGGGGGRAGDGHRRRKGTTRKAATSSYMRPTTDKGGFMGRHAVSVCGDTATAAVSVSDRAWRGRGSFRVVEKV</sequence>
<organism evidence="2">
    <name type="scientific">Oryza sativa subsp. japonica</name>
    <name type="common">Rice</name>
    <dbReference type="NCBI Taxonomy" id="39947"/>
    <lineage>
        <taxon>Eukaryota</taxon>
        <taxon>Viridiplantae</taxon>
        <taxon>Streptophyta</taxon>
        <taxon>Embryophyta</taxon>
        <taxon>Tracheophyta</taxon>
        <taxon>Spermatophyta</taxon>
        <taxon>Magnoliopsida</taxon>
        <taxon>Liliopsida</taxon>
        <taxon>Poales</taxon>
        <taxon>Poaceae</taxon>
        <taxon>BOP clade</taxon>
        <taxon>Oryzoideae</taxon>
        <taxon>Oryzeae</taxon>
        <taxon>Oryzinae</taxon>
        <taxon>Oryza</taxon>
        <taxon>Oryza sativa</taxon>
    </lineage>
</organism>
<dbReference type="AlphaFoldDB" id="A0A8J8XLM3"/>
<feature type="region of interest" description="Disordered" evidence="1">
    <location>
        <begin position="78"/>
        <end position="103"/>
    </location>
</feature>
<dbReference type="EMBL" id="CM000138">
    <property type="protein sequence ID" value="EEE53873.1"/>
    <property type="molecule type" value="Genomic_DNA"/>
</dbReference>
<accession>A0A8J8XLM3</accession>
<protein>
    <submittedName>
        <fullName evidence="2">Uncharacterized protein</fullName>
    </submittedName>
</protein>
<dbReference type="Proteomes" id="UP000007752">
    <property type="component" value="Chromosome 1"/>
</dbReference>
<feature type="region of interest" description="Disordered" evidence="1">
    <location>
        <begin position="134"/>
        <end position="168"/>
    </location>
</feature>
<proteinExistence type="predicted"/>
<gene>
    <name evidence="2" type="ORF">OsJ_00373</name>
</gene>
<feature type="compositionally biased region" description="Pro residues" evidence="1">
    <location>
        <begin position="92"/>
        <end position="101"/>
    </location>
</feature>
<reference evidence="2" key="1">
    <citation type="journal article" date="2005" name="PLoS Biol.">
        <title>The genomes of Oryza sativa: a history of duplications.</title>
        <authorList>
            <person name="Yu J."/>
            <person name="Wang J."/>
            <person name="Lin W."/>
            <person name="Li S."/>
            <person name="Li H."/>
            <person name="Zhou J."/>
            <person name="Ni P."/>
            <person name="Dong W."/>
            <person name="Hu S."/>
            <person name="Zeng C."/>
            <person name="Zhang J."/>
            <person name="Zhang Y."/>
            <person name="Li R."/>
            <person name="Xu Z."/>
            <person name="Li S."/>
            <person name="Li X."/>
            <person name="Zheng H."/>
            <person name="Cong L."/>
            <person name="Lin L."/>
            <person name="Yin J."/>
            <person name="Geng J."/>
            <person name="Li G."/>
            <person name="Shi J."/>
            <person name="Liu J."/>
            <person name="Lv H."/>
            <person name="Li J."/>
            <person name="Wang J."/>
            <person name="Deng Y."/>
            <person name="Ran L."/>
            <person name="Shi X."/>
            <person name="Wang X."/>
            <person name="Wu Q."/>
            <person name="Li C."/>
            <person name="Ren X."/>
            <person name="Wang J."/>
            <person name="Wang X."/>
            <person name="Li D."/>
            <person name="Liu D."/>
            <person name="Zhang X."/>
            <person name="Ji Z."/>
            <person name="Zhao W."/>
            <person name="Sun Y."/>
            <person name="Zhang Z."/>
            <person name="Bao J."/>
            <person name="Han Y."/>
            <person name="Dong L."/>
            <person name="Ji J."/>
            <person name="Chen P."/>
            <person name="Wu S."/>
            <person name="Liu J."/>
            <person name="Xiao Y."/>
            <person name="Bu D."/>
            <person name="Tan J."/>
            <person name="Yang L."/>
            <person name="Ye C."/>
            <person name="Zhang J."/>
            <person name="Xu J."/>
            <person name="Zhou Y."/>
            <person name="Yu Y."/>
            <person name="Zhang B."/>
            <person name="Zhuang S."/>
            <person name="Wei H."/>
            <person name="Liu B."/>
            <person name="Lei M."/>
            <person name="Yu H."/>
            <person name="Li Y."/>
            <person name="Xu H."/>
            <person name="Wei S."/>
            <person name="He X."/>
            <person name="Fang L."/>
            <person name="Zhang Z."/>
            <person name="Zhang Y."/>
            <person name="Huang X."/>
            <person name="Su Z."/>
            <person name="Tong W."/>
            <person name="Li J."/>
            <person name="Tong Z."/>
            <person name="Li S."/>
            <person name="Ye J."/>
            <person name="Wang L."/>
            <person name="Fang L."/>
            <person name="Lei T."/>
            <person name="Chen C."/>
            <person name="Chen H."/>
            <person name="Xu Z."/>
            <person name="Li H."/>
            <person name="Huang H."/>
            <person name="Zhang F."/>
            <person name="Xu H."/>
            <person name="Li N."/>
            <person name="Zhao C."/>
            <person name="Li S."/>
            <person name="Dong L."/>
            <person name="Huang Y."/>
            <person name="Li L."/>
            <person name="Xi Y."/>
            <person name="Qi Q."/>
            <person name="Li W."/>
            <person name="Zhang B."/>
            <person name="Hu W."/>
            <person name="Zhang Y."/>
            <person name="Tian X."/>
            <person name="Jiao Y."/>
            <person name="Liang X."/>
            <person name="Jin J."/>
            <person name="Gao L."/>
            <person name="Zheng W."/>
            <person name="Hao B."/>
            <person name="Liu S."/>
            <person name="Wang W."/>
            <person name="Yuan L."/>
            <person name="Cao M."/>
            <person name="McDermott J."/>
            <person name="Samudrala R."/>
            <person name="Wang J."/>
            <person name="Wong G.K."/>
            <person name="Yang H."/>
        </authorList>
    </citation>
    <scope>NUCLEOTIDE SEQUENCE [LARGE SCALE GENOMIC DNA]</scope>
</reference>
<evidence type="ECO:0000256" key="1">
    <source>
        <dbReference type="SAM" id="MobiDB-lite"/>
    </source>
</evidence>
<reference evidence="2" key="2">
    <citation type="submission" date="2008-12" db="EMBL/GenBank/DDBJ databases">
        <title>Improved gene annotation of the rice (Oryza sativa) genomes.</title>
        <authorList>
            <person name="Wang J."/>
            <person name="Li R."/>
            <person name="Fan W."/>
            <person name="Huang Q."/>
            <person name="Zhang J."/>
            <person name="Zhou Y."/>
            <person name="Hu Y."/>
            <person name="Zi S."/>
            <person name="Li J."/>
            <person name="Ni P."/>
            <person name="Zheng H."/>
            <person name="Zhang Y."/>
            <person name="Zhao M."/>
            <person name="Hao Q."/>
            <person name="McDermott J."/>
            <person name="Samudrala R."/>
            <person name="Kristiansen K."/>
            <person name="Wong G.K.-S."/>
        </authorList>
    </citation>
    <scope>NUCLEOTIDE SEQUENCE</scope>
</reference>
<evidence type="ECO:0000313" key="2">
    <source>
        <dbReference type="EMBL" id="EEE53873.1"/>
    </source>
</evidence>
<name>A0A8J8XLM3_ORYSJ</name>